<sequence>MSASGAADALPNILENLRQERALLLAGFSPRSNGRAFLRQHAALVDKILCRLWKHMESRFTLQDSALSLIAVGGYGRGALFPGSDLDLLILTPARLSKAVEDFLHQFLTALWDLQMTVGASVRSIPECLEQAREDLSIASTLLETRYLCGSLEHYEELEEALRANPPWKPAVFFAAKLAEQESRHARCSDTAFHLEPNLKDGPGGLRDIHQLQWLTAAIFRDNSLSCLRRENLVSPDEYRQLLRAQAFLTRLRIALHEATARHEDRLRLDQQRPLAAQLGYVERPGRSPVEQLMQKLYRAFADILRISAIAQENMALHLAAGGKNSVSPLNTPQAATALRADDPQFLQKILRLFRELAEKPLGTPLDALTQRQLYNIRAQVHPHDLEQDPIARSELLSLLAQPEGAYHSLKIMQQCGILGRLIPAFARITGRIQHDLFHVYTVDQHTLFLIRNIGQLHRRKEQQMSVLKQAWIQVDKPELLILAGLFHDIGKGRGGDHSQIGAQEARRFARRLHLSQRDSELIVWLVEQHLQMSTVSQRRDLEDPRVIQDFARSVGDERHLAYLLLLTVADMRATNPDLWNDWKGLLLSTLYRATARELQQEDRNRQGIPQIVRDRQESVLHTLSEEEQTRAKVLWQHLSGSYFLRYNDLELLWHTQQILAHKSRKTLVAIRPHQPEGSEILIYGPDRPGLFQQITGALDRQSLNIIDARIDTSEDGRAIDTFLVIDNSHAFAQTAQANQELAARLRAIIEGESESRPHFGLRHRDPRHRFFAQRPAEILIDNHALPRYTLLEVRAADQLGLLYRVGEVLRSLQLNIHGAKVSTFGERVEDTFFILNERGRQLTENQRKTLTQTLQSMLNETPR</sequence>
<keyword evidence="1" id="KW-0548">Nucleotidyltransferase</keyword>
<accession>A0ACD5HIR3</accession>
<dbReference type="EC" id="2.7.7.59" evidence="1"/>
<reference evidence="1 2" key="1">
    <citation type="journal article" date="2021" name="ISME J.">
        <title>Genomic evolution of the class Acidithiobacillia: deep-branching Proteobacteria living in extreme acidic conditions.</title>
        <authorList>
            <person name="Moya-Beltran A."/>
            <person name="Beard S."/>
            <person name="Rojas-Villalobos C."/>
            <person name="Issotta F."/>
            <person name="Gallardo Y."/>
            <person name="Ulloa R."/>
            <person name="Giaveno A."/>
            <person name="Degli Esposti M."/>
            <person name="Johnson D.B."/>
            <person name="Quatrini R."/>
        </authorList>
    </citation>
    <scope>NUCLEOTIDE SEQUENCE [LARGE SCALE GENOMIC DNA]</scope>
    <source>
        <strain evidence="1 2">GG1-14</strain>
    </source>
</reference>
<keyword evidence="2" id="KW-1185">Reference proteome</keyword>
<keyword evidence="1" id="KW-0808">Transferase</keyword>
<evidence type="ECO:0000313" key="1">
    <source>
        <dbReference type="EMBL" id="XRI74822.1"/>
    </source>
</evidence>
<name>A0ACD5HIR3_9PROT</name>
<dbReference type="EMBL" id="CP127526">
    <property type="protein sequence ID" value="XRI74822.1"/>
    <property type="molecule type" value="Genomic_DNA"/>
</dbReference>
<dbReference type="Proteomes" id="UP001195965">
    <property type="component" value="Chromosome"/>
</dbReference>
<evidence type="ECO:0000313" key="2">
    <source>
        <dbReference type="Proteomes" id="UP001195965"/>
    </source>
</evidence>
<organism evidence="1 2">
    <name type="scientific">Acidithiobacillus montserratensis</name>
    <dbReference type="NCBI Taxonomy" id="2729135"/>
    <lineage>
        <taxon>Bacteria</taxon>
        <taxon>Pseudomonadati</taxon>
        <taxon>Pseudomonadota</taxon>
        <taxon>Acidithiobacillia</taxon>
        <taxon>Acidithiobacillales</taxon>
        <taxon>Acidithiobacillaceae</taxon>
        <taxon>Acidithiobacillus</taxon>
    </lineage>
</organism>
<protein>
    <submittedName>
        <fullName evidence="1">[protein-PII] uridylyltransferase</fullName>
        <ecNumber evidence="1">2.7.7.59</ecNumber>
    </submittedName>
</protein>
<proteinExistence type="predicted"/>
<gene>
    <name evidence="1" type="primary">glnD</name>
    <name evidence="1" type="ORF">HHS34_006385</name>
</gene>